<feature type="transmembrane region" description="Helical" evidence="1">
    <location>
        <begin position="148"/>
        <end position="172"/>
    </location>
</feature>
<evidence type="ECO:0008006" key="4">
    <source>
        <dbReference type="Google" id="ProtNLM"/>
    </source>
</evidence>
<proteinExistence type="predicted"/>
<accession>A0A7W9WCW5</accession>
<reference evidence="2 3" key="1">
    <citation type="submission" date="2020-08" db="EMBL/GenBank/DDBJ databases">
        <title>Genomic Encyclopedia of Type Strains, Phase IV (KMG-IV): sequencing the most valuable type-strain genomes for metagenomic binning, comparative biology and taxonomic classification.</title>
        <authorList>
            <person name="Goeker M."/>
        </authorList>
    </citation>
    <scope>NUCLEOTIDE SEQUENCE [LARGE SCALE GENOMIC DNA]</scope>
    <source>
        <strain evidence="2 3">DSM 26718</strain>
    </source>
</reference>
<comment type="caution">
    <text evidence="2">The sequence shown here is derived from an EMBL/GenBank/DDBJ whole genome shotgun (WGS) entry which is preliminary data.</text>
</comment>
<keyword evidence="1" id="KW-0472">Membrane</keyword>
<feature type="transmembrane region" description="Helical" evidence="1">
    <location>
        <begin position="118"/>
        <end position="136"/>
    </location>
</feature>
<sequence length="239" mass="27701">MFQLILISELFFILPLAVGLNRIGSMPKAFRLTYSFILAIAATWVLGMIGEKVARNNLFIFHYYSLFEFTFYLLAFQQLQLFKKLYFYVLGGVFSLVFLLDALFLGGITKDINLYSNTFGNIILLALSLFSLYKISENISSPLQSKATFWFSIAVLFYTSSSTLLYITVALFPSNDDDLFAYFPFINFIYMGLLTRMYLCFALSISPRQALPRWLRFRIGWRPPTEPPHYRVLPPHLVR</sequence>
<feature type="transmembrane region" description="Helical" evidence="1">
    <location>
        <begin position="29"/>
        <end position="49"/>
    </location>
</feature>
<protein>
    <recommendedName>
        <fullName evidence="4">Histidine kinase N-terminal 7TM region domain-containing protein</fullName>
    </recommendedName>
</protein>
<organism evidence="2 3">
    <name type="scientific">Hymenobacter luteus</name>
    <dbReference type="NCBI Taxonomy" id="1411122"/>
    <lineage>
        <taxon>Bacteria</taxon>
        <taxon>Pseudomonadati</taxon>
        <taxon>Bacteroidota</taxon>
        <taxon>Cytophagia</taxon>
        <taxon>Cytophagales</taxon>
        <taxon>Hymenobacteraceae</taxon>
        <taxon>Hymenobacter</taxon>
    </lineage>
</organism>
<dbReference type="Proteomes" id="UP000532746">
    <property type="component" value="Unassembled WGS sequence"/>
</dbReference>
<dbReference type="RefSeq" id="WP_183402795.1">
    <property type="nucleotide sequence ID" value="NZ_JACHGG010000002.1"/>
</dbReference>
<keyword evidence="1" id="KW-0812">Transmembrane</keyword>
<evidence type="ECO:0000313" key="2">
    <source>
        <dbReference type="EMBL" id="MBB6059062.1"/>
    </source>
</evidence>
<feature type="transmembrane region" description="Helical" evidence="1">
    <location>
        <begin position="85"/>
        <end position="106"/>
    </location>
</feature>
<keyword evidence="3" id="KW-1185">Reference proteome</keyword>
<name>A0A7W9WCW5_9BACT</name>
<feature type="transmembrane region" description="Helical" evidence="1">
    <location>
        <begin position="179"/>
        <end position="199"/>
    </location>
</feature>
<keyword evidence="1" id="KW-1133">Transmembrane helix</keyword>
<dbReference type="EMBL" id="JACHGG010000002">
    <property type="protein sequence ID" value="MBB6059062.1"/>
    <property type="molecule type" value="Genomic_DNA"/>
</dbReference>
<evidence type="ECO:0000313" key="3">
    <source>
        <dbReference type="Proteomes" id="UP000532746"/>
    </source>
</evidence>
<feature type="transmembrane region" description="Helical" evidence="1">
    <location>
        <begin position="61"/>
        <end position="79"/>
    </location>
</feature>
<dbReference type="AlphaFoldDB" id="A0A7W9WCW5"/>
<gene>
    <name evidence="2" type="ORF">HNQ93_001908</name>
</gene>
<evidence type="ECO:0000256" key="1">
    <source>
        <dbReference type="SAM" id="Phobius"/>
    </source>
</evidence>